<evidence type="ECO:0000313" key="4">
    <source>
        <dbReference type="Proteomes" id="UP000309340"/>
    </source>
</evidence>
<dbReference type="GO" id="GO:0061157">
    <property type="term" value="P:mRNA destabilization"/>
    <property type="evidence" value="ECO:0007669"/>
    <property type="project" value="TreeGrafter"/>
</dbReference>
<dbReference type="GO" id="GO:0005737">
    <property type="term" value="C:cytoplasm"/>
    <property type="evidence" value="ECO:0007669"/>
    <property type="project" value="TreeGrafter"/>
</dbReference>
<feature type="non-terminal residue" evidence="3">
    <location>
        <position position="1"/>
    </location>
</feature>
<proteinExistence type="predicted"/>
<dbReference type="CDD" id="cd21134">
    <property type="entry name" value="YTH"/>
    <property type="match status" value="1"/>
</dbReference>
<dbReference type="InterPro" id="IPR045168">
    <property type="entry name" value="YTH_prot"/>
</dbReference>
<comment type="caution">
    <text evidence="3">The sequence shown here is derived from an EMBL/GenBank/DDBJ whole genome shotgun (WGS) entry which is preliminary data.</text>
</comment>
<accession>A0A4U0WSF5</accession>
<dbReference type="STRING" id="329884.A0A4U0WSF5"/>
<dbReference type="OrthoDB" id="306690at2759"/>
<evidence type="ECO:0000259" key="2">
    <source>
        <dbReference type="PROSITE" id="PS50882"/>
    </source>
</evidence>
<evidence type="ECO:0000313" key="3">
    <source>
        <dbReference type="EMBL" id="TKA65423.1"/>
    </source>
</evidence>
<dbReference type="Gene3D" id="3.10.590.10">
    <property type="entry name" value="ph1033 like domains"/>
    <property type="match status" value="1"/>
</dbReference>
<organism evidence="3 4">
    <name type="scientific">Friedmanniomyces simplex</name>
    <dbReference type="NCBI Taxonomy" id="329884"/>
    <lineage>
        <taxon>Eukaryota</taxon>
        <taxon>Fungi</taxon>
        <taxon>Dikarya</taxon>
        <taxon>Ascomycota</taxon>
        <taxon>Pezizomycotina</taxon>
        <taxon>Dothideomycetes</taxon>
        <taxon>Dothideomycetidae</taxon>
        <taxon>Mycosphaerellales</taxon>
        <taxon>Teratosphaeriaceae</taxon>
        <taxon>Friedmanniomyces</taxon>
    </lineage>
</organism>
<protein>
    <recommendedName>
        <fullName evidence="2">YTH domain-containing protein</fullName>
    </recommendedName>
</protein>
<feature type="compositionally biased region" description="Basic and acidic residues" evidence="1">
    <location>
        <begin position="590"/>
        <end position="609"/>
    </location>
</feature>
<evidence type="ECO:0000256" key="1">
    <source>
        <dbReference type="SAM" id="MobiDB-lite"/>
    </source>
</evidence>
<dbReference type="EMBL" id="NAJQ01000736">
    <property type="protein sequence ID" value="TKA65423.1"/>
    <property type="molecule type" value="Genomic_DNA"/>
</dbReference>
<dbReference type="PANTHER" id="PTHR12357:SF89">
    <property type="entry name" value="YTH DOMAIN-CONTAINING FAMILY PROTEIN"/>
    <property type="match status" value="1"/>
</dbReference>
<dbReference type="PROSITE" id="PS50882">
    <property type="entry name" value="YTH"/>
    <property type="match status" value="1"/>
</dbReference>
<dbReference type="Proteomes" id="UP000309340">
    <property type="component" value="Unassembled WGS sequence"/>
</dbReference>
<sequence length="798" mass="86818">LVGKQAPLYKQASCFHGFKRMTMADQTEFEEAYPGALEAVRGLNPEIFQTYYGTQVVNIKTEFVENVHHAVQEKVWTTLEPISKRIMKVWAARRESSEKVLFLFSINGQKQYCGLAEMCGPWDPETLTEGWTDPSHGFKGTFPLTWIYVKNVPYARFAELKHGEKNQPIANMWSGQTISPSEPLGREVIQIYITAPHASNILAWPRAQGGPLGAPRSVSVNMHPHHNVRATRGGHAGQHGRAGGKATDSNWRAIENSQPTVGHIIGEIDANQPASIAARRSAAVLTINSAPLPQTDGAFESATTARPGQILSFVVNETGALVPVSPEHPQTANPMKHMPDSEYFNRFGQQTRSVEDFRGSGRVNGRGGYHGGMRGGMRNGGAPIIHNHFYGSSEKQVGLGINDYQSELYHADSNATIKSQQPHGPSTASGSSLKHAAFAAEFVPMSEANRSLTQTAAAKKAGAQTQRGHQIHHAASNMSFMSQQQHFPPTNTSFASQVPQSQQVRHMASNVSFAPNVQVIDPTSDAGMDMQAAPHLGQPYVKHSQQSSQDSYPSHFRSADSMAGYVRPAKYQAQRIPHAQPGPAVPRVRNLGEKTPTHLPKTADLHQKTEDWIEKTPRNNVSAPTAIDGAAVPVENRAQYYYLMADKIEIEQKLAGMSIEVDAAEYYRTMAKKAEVERVISRLAIGKHEMLEGYSMGGGSHGSSVVASSSASSFNVRAEDGRTLPSVSEAGKRGRRAAKHNKLGSWDARVLGMAEEVLASPPDSIKTEHHGSPMDSMVGTEVTNPFSEGDGLGGIRLE</sequence>
<dbReference type="InterPro" id="IPR007275">
    <property type="entry name" value="YTH_domain"/>
</dbReference>
<reference evidence="3 4" key="1">
    <citation type="submission" date="2017-03" db="EMBL/GenBank/DDBJ databases">
        <title>Genomes of endolithic fungi from Antarctica.</title>
        <authorList>
            <person name="Coleine C."/>
            <person name="Masonjones S."/>
            <person name="Stajich J.E."/>
        </authorList>
    </citation>
    <scope>NUCLEOTIDE SEQUENCE [LARGE SCALE GENOMIC DNA]</scope>
    <source>
        <strain evidence="3 4">CCFEE 5184</strain>
    </source>
</reference>
<dbReference type="AlphaFoldDB" id="A0A4U0WSF5"/>
<name>A0A4U0WSF5_9PEZI</name>
<dbReference type="GO" id="GO:0003729">
    <property type="term" value="F:mRNA binding"/>
    <property type="evidence" value="ECO:0007669"/>
    <property type="project" value="TreeGrafter"/>
</dbReference>
<feature type="region of interest" description="Disordered" evidence="1">
    <location>
        <begin position="576"/>
        <end position="609"/>
    </location>
</feature>
<dbReference type="PANTHER" id="PTHR12357">
    <property type="entry name" value="YTH YT521-B HOMOLOGY DOMAIN-CONTAINING"/>
    <property type="match status" value="1"/>
</dbReference>
<keyword evidence="4" id="KW-1185">Reference proteome</keyword>
<gene>
    <name evidence="3" type="ORF">B0A55_09380</name>
</gene>
<feature type="domain" description="YTH" evidence="2">
    <location>
        <begin position="54"/>
        <end position="190"/>
    </location>
</feature>
<dbReference type="Pfam" id="PF04146">
    <property type="entry name" value="YTH"/>
    <property type="match status" value="1"/>
</dbReference>